<dbReference type="Proteomes" id="UP000251186">
    <property type="component" value="Unassembled WGS sequence"/>
</dbReference>
<sequence>MDVSKLGEAGAFEAALNLLREQLRAVADVRRQIASDEALRAEDPKHQHALMVQTLNEMGQLARAISTLEAVEAGRIVVAPEKVLRPRVAAADLPPIERTSALAVKTPSAPLGALS</sequence>
<proteinExistence type="predicted"/>
<reference evidence="1 2" key="1">
    <citation type="submission" date="2018-06" db="EMBL/GenBank/DDBJ databases">
        <authorList>
            <consortium name="Pathogen Informatics"/>
            <person name="Doyle S."/>
        </authorList>
    </citation>
    <scope>NUCLEOTIDE SEQUENCE [LARGE SCALE GENOMIC DNA]</scope>
    <source>
        <strain evidence="1 2">NCTC11166</strain>
    </source>
</reference>
<gene>
    <name evidence="1" type="ORF">NCTC11166_03289</name>
</gene>
<organism evidence="1 2">
    <name type="scientific">Brevundimonas vesicularis</name>
    <name type="common">Pseudomonas vesicularis</name>
    <dbReference type="NCBI Taxonomy" id="41276"/>
    <lineage>
        <taxon>Bacteria</taxon>
        <taxon>Pseudomonadati</taxon>
        <taxon>Pseudomonadota</taxon>
        <taxon>Alphaproteobacteria</taxon>
        <taxon>Caulobacterales</taxon>
        <taxon>Caulobacteraceae</taxon>
        <taxon>Brevundimonas</taxon>
    </lineage>
</organism>
<protein>
    <submittedName>
        <fullName evidence="1">Uncharacterized protein</fullName>
    </submittedName>
</protein>
<dbReference type="AlphaFoldDB" id="A0A2X1DAH2"/>
<name>A0A2X1DAH2_BREVE</name>
<dbReference type="EMBL" id="UAQP01000014">
    <property type="protein sequence ID" value="SPU55886.1"/>
    <property type="molecule type" value="Genomic_DNA"/>
</dbReference>
<accession>A0A2X1DAH2</accession>
<evidence type="ECO:0000313" key="1">
    <source>
        <dbReference type="EMBL" id="SPU55886.1"/>
    </source>
</evidence>
<evidence type="ECO:0000313" key="2">
    <source>
        <dbReference type="Proteomes" id="UP000251186"/>
    </source>
</evidence>